<dbReference type="HOGENOM" id="CLU_009020_4_2_1"/>
<dbReference type="Pfam" id="PF01490">
    <property type="entry name" value="Aa_trans"/>
    <property type="match status" value="1"/>
</dbReference>
<evidence type="ECO:0000313" key="14">
    <source>
        <dbReference type="Proteomes" id="UP000002280"/>
    </source>
</evidence>
<keyword evidence="6 11" id="KW-1133">Transmembrane helix</keyword>
<evidence type="ECO:0000256" key="11">
    <source>
        <dbReference type="SAM" id="Phobius"/>
    </source>
</evidence>
<feature type="transmembrane region" description="Helical" evidence="11">
    <location>
        <begin position="267"/>
        <end position="287"/>
    </location>
</feature>
<evidence type="ECO:0000256" key="4">
    <source>
        <dbReference type="ARBA" id="ARBA00022692"/>
    </source>
</evidence>
<name>F6SKC5_MONDO</name>
<dbReference type="Ensembl" id="ENSMODT00000007586.4">
    <property type="protein sequence ID" value="ENSMODP00000007437.3"/>
    <property type="gene ID" value="ENSMODG00000006009.4"/>
</dbReference>
<evidence type="ECO:0000256" key="3">
    <source>
        <dbReference type="ARBA" id="ARBA00022448"/>
    </source>
</evidence>
<dbReference type="GO" id="GO:0016020">
    <property type="term" value="C:membrane"/>
    <property type="evidence" value="ECO:0007669"/>
    <property type="project" value="UniProtKB-SubCell"/>
</dbReference>
<organism evidence="13 14">
    <name type="scientific">Monodelphis domestica</name>
    <name type="common">Gray short-tailed opossum</name>
    <dbReference type="NCBI Taxonomy" id="13616"/>
    <lineage>
        <taxon>Eukaryota</taxon>
        <taxon>Metazoa</taxon>
        <taxon>Chordata</taxon>
        <taxon>Craniata</taxon>
        <taxon>Vertebrata</taxon>
        <taxon>Euteleostomi</taxon>
        <taxon>Mammalia</taxon>
        <taxon>Metatheria</taxon>
        <taxon>Didelphimorphia</taxon>
        <taxon>Didelphidae</taxon>
        <taxon>Monodelphis</taxon>
    </lineage>
</organism>
<feature type="transmembrane region" description="Helical" evidence="11">
    <location>
        <begin position="232"/>
        <end position="255"/>
    </location>
</feature>
<feature type="transmembrane region" description="Helical" evidence="11">
    <location>
        <begin position="408"/>
        <end position="430"/>
    </location>
</feature>
<dbReference type="AlphaFoldDB" id="F6SKC5"/>
<feature type="transmembrane region" description="Helical" evidence="11">
    <location>
        <begin position="116"/>
        <end position="140"/>
    </location>
</feature>
<evidence type="ECO:0000256" key="10">
    <source>
        <dbReference type="ARBA" id="ARBA00041723"/>
    </source>
</evidence>
<feature type="domain" description="Amino acid transporter transmembrane" evidence="12">
    <location>
        <begin position="47"/>
        <end position="428"/>
    </location>
</feature>
<dbReference type="PANTHER" id="PTHR22950">
    <property type="entry name" value="AMINO ACID TRANSPORTER"/>
    <property type="match status" value="1"/>
</dbReference>
<dbReference type="PANTHER" id="PTHR22950:SF458">
    <property type="entry name" value="SODIUM-COUPLED NEUTRAL AMINO ACID TRANSPORTER 11-RELATED"/>
    <property type="match status" value="1"/>
</dbReference>
<keyword evidence="7 11" id="KW-0472">Membrane</keyword>
<feature type="transmembrane region" description="Helical" evidence="11">
    <location>
        <begin position="48"/>
        <end position="68"/>
    </location>
</feature>
<dbReference type="GO" id="GO:0006865">
    <property type="term" value="P:amino acid transport"/>
    <property type="evidence" value="ECO:0007669"/>
    <property type="project" value="UniProtKB-KW"/>
</dbReference>
<dbReference type="Proteomes" id="UP000002280">
    <property type="component" value="Chromosome 4"/>
</dbReference>
<reference evidence="13 14" key="1">
    <citation type="journal article" date="2007" name="Nature">
        <title>Genome of the marsupial Monodelphis domestica reveals innovation in non-coding sequences.</title>
        <authorList>
            <person name="Mikkelsen T.S."/>
            <person name="Wakefield M.J."/>
            <person name="Aken B."/>
            <person name="Amemiya C.T."/>
            <person name="Chang J.L."/>
            <person name="Duke S."/>
            <person name="Garber M."/>
            <person name="Gentles A.J."/>
            <person name="Goodstadt L."/>
            <person name="Heger A."/>
            <person name="Jurka J."/>
            <person name="Kamal M."/>
            <person name="Mauceli E."/>
            <person name="Searle S.M."/>
            <person name="Sharpe T."/>
            <person name="Baker M.L."/>
            <person name="Batzer M.A."/>
            <person name="Benos P.V."/>
            <person name="Belov K."/>
            <person name="Clamp M."/>
            <person name="Cook A."/>
            <person name="Cuff J."/>
            <person name="Das R."/>
            <person name="Davidow L."/>
            <person name="Deakin J.E."/>
            <person name="Fazzari M.J."/>
            <person name="Glass J.L."/>
            <person name="Grabherr M."/>
            <person name="Greally J.M."/>
            <person name="Gu W."/>
            <person name="Hore T.A."/>
            <person name="Huttley G.A."/>
            <person name="Kleber M."/>
            <person name="Jirtle R.L."/>
            <person name="Koina E."/>
            <person name="Lee J.T."/>
            <person name="Mahony S."/>
            <person name="Marra M.A."/>
            <person name="Miller R.D."/>
            <person name="Nicholls R.D."/>
            <person name="Oda M."/>
            <person name="Papenfuss A.T."/>
            <person name="Parra Z.E."/>
            <person name="Pollock D.D."/>
            <person name="Ray D.A."/>
            <person name="Schein J.E."/>
            <person name="Speed T.P."/>
            <person name="Thompson K."/>
            <person name="VandeBerg J.L."/>
            <person name="Wade C.M."/>
            <person name="Walker J.A."/>
            <person name="Waters P.D."/>
            <person name="Webber C."/>
            <person name="Weidman J.R."/>
            <person name="Xie X."/>
            <person name="Zody M.C."/>
            <person name="Baldwin J."/>
            <person name="Abdouelleil A."/>
            <person name="Abdulkadir J."/>
            <person name="Abebe A."/>
            <person name="Abera B."/>
            <person name="Abreu J."/>
            <person name="Acer S.C."/>
            <person name="Aftuck L."/>
            <person name="Alexander A."/>
            <person name="An P."/>
            <person name="Anderson E."/>
            <person name="Anderson S."/>
            <person name="Arachi H."/>
            <person name="Azer M."/>
            <person name="Bachantsang P."/>
            <person name="Barry A."/>
            <person name="Bayul T."/>
            <person name="Berlin A."/>
            <person name="Bessette D."/>
            <person name="Bloom T."/>
            <person name="Bloom T."/>
            <person name="Boguslavskiy L."/>
            <person name="Bonnet C."/>
            <person name="Boukhgalter B."/>
            <person name="Bourzgui I."/>
            <person name="Brown A."/>
            <person name="Cahill P."/>
            <person name="Channer S."/>
            <person name="Cheshatsang Y."/>
            <person name="Chuda L."/>
            <person name="Citroen M."/>
            <person name="Collymore A."/>
            <person name="Cooke P."/>
            <person name="Costello M."/>
            <person name="D'Aco K."/>
            <person name="Daza R."/>
            <person name="De Haan G."/>
            <person name="DeGray S."/>
            <person name="DeMaso C."/>
            <person name="Dhargay N."/>
            <person name="Dooley K."/>
            <person name="Dooley E."/>
            <person name="Doricent M."/>
            <person name="Dorje P."/>
            <person name="Dorjee K."/>
            <person name="Dupes A."/>
            <person name="Elong R."/>
            <person name="Falk J."/>
            <person name="Farina A."/>
            <person name="Faro S."/>
            <person name="Ferguson D."/>
            <person name="Fisher S."/>
            <person name="Foley C.D."/>
            <person name="Franke A."/>
            <person name="Friedrich D."/>
            <person name="Gadbois L."/>
            <person name="Gearin G."/>
            <person name="Gearin C.R."/>
            <person name="Giannoukos G."/>
            <person name="Goode T."/>
            <person name="Graham J."/>
            <person name="Grandbois E."/>
            <person name="Grewal S."/>
            <person name="Gyaltsen K."/>
            <person name="Hafez N."/>
            <person name="Hagos B."/>
            <person name="Hall J."/>
            <person name="Henson C."/>
            <person name="Hollinger A."/>
            <person name="Honan T."/>
            <person name="Huard M.D."/>
            <person name="Hughes L."/>
            <person name="Hurhula B."/>
            <person name="Husby M.E."/>
            <person name="Kamat A."/>
            <person name="Kanga B."/>
            <person name="Kashin S."/>
            <person name="Khazanovich D."/>
            <person name="Kisner P."/>
            <person name="Lance K."/>
            <person name="Lara M."/>
            <person name="Lee W."/>
            <person name="Lennon N."/>
            <person name="Letendre F."/>
            <person name="LeVine R."/>
            <person name="Lipovsky A."/>
            <person name="Liu X."/>
            <person name="Liu J."/>
            <person name="Liu S."/>
            <person name="Lokyitsang T."/>
            <person name="Lokyitsang Y."/>
            <person name="Lubonja R."/>
            <person name="Lui A."/>
            <person name="MacDonald P."/>
            <person name="Magnisalis V."/>
            <person name="Maru K."/>
            <person name="Matthews C."/>
            <person name="McCusker W."/>
            <person name="McDonough S."/>
            <person name="Mehta T."/>
            <person name="Meldrim J."/>
            <person name="Meneus L."/>
            <person name="Mihai O."/>
            <person name="Mihalev A."/>
            <person name="Mihova T."/>
            <person name="Mittelman R."/>
            <person name="Mlenga V."/>
            <person name="Montmayeur A."/>
            <person name="Mulrain L."/>
            <person name="Navidi A."/>
            <person name="Naylor J."/>
            <person name="Negash T."/>
            <person name="Nguyen T."/>
            <person name="Nguyen N."/>
            <person name="Nicol R."/>
            <person name="Norbu C."/>
            <person name="Norbu N."/>
            <person name="Novod N."/>
            <person name="O'Neill B."/>
            <person name="Osman S."/>
            <person name="Markiewicz E."/>
            <person name="Oyono O.L."/>
            <person name="Patti C."/>
            <person name="Phunkhang P."/>
            <person name="Pierre F."/>
            <person name="Priest M."/>
            <person name="Raghuraman S."/>
            <person name="Rege F."/>
            <person name="Reyes R."/>
            <person name="Rise C."/>
            <person name="Rogov P."/>
            <person name="Ross K."/>
            <person name="Ryan E."/>
            <person name="Settipalli S."/>
            <person name="Shea T."/>
            <person name="Sherpa N."/>
            <person name="Shi L."/>
            <person name="Shih D."/>
            <person name="Sparrow T."/>
            <person name="Spaulding J."/>
            <person name="Stalker J."/>
            <person name="Stange-Thomann N."/>
            <person name="Stavropoulos S."/>
            <person name="Stone C."/>
            <person name="Strader C."/>
            <person name="Tesfaye S."/>
            <person name="Thomson T."/>
            <person name="Thoulutsang Y."/>
            <person name="Thoulutsang D."/>
            <person name="Topham K."/>
            <person name="Topping I."/>
            <person name="Tsamla T."/>
            <person name="Vassiliev H."/>
            <person name="Vo A."/>
            <person name="Wangchuk T."/>
            <person name="Wangdi T."/>
            <person name="Weiand M."/>
            <person name="Wilkinson J."/>
            <person name="Wilson A."/>
            <person name="Yadav S."/>
            <person name="Young G."/>
            <person name="Yu Q."/>
            <person name="Zembek L."/>
            <person name="Zhong D."/>
            <person name="Zimmer A."/>
            <person name="Zwirko Z."/>
            <person name="Jaffe D.B."/>
            <person name="Alvarez P."/>
            <person name="Brockman W."/>
            <person name="Butler J."/>
            <person name="Chin C."/>
            <person name="Gnerre S."/>
            <person name="MacCallum I."/>
            <person name="Graves J.A."/>
            <person name="Ponting C.P."/>
            <person name="Breen M."/>
            <person name="Samollow P.B."/>
            <person name="Lander E.S."/>
            <person name="Lindblad-Toh K."/>
        </authorList>
    </citation>
    <scope>NUCLEOTIDE SEQUENCE [LARGE SCALE GENOMIC DNA]</scope>
</reference>
<evidence type="ECO:0000313" key="13">
    <source>
        <dbReference type="Ensembl" id="ENSMODP00000007437.3"/>
    </source>
</evidence>
<evidence type="ECO:0000256" key="5">
    <source>
        <dbReference type="ARBA" id="ARBA00022970"/>
    </source>
</evidence>
<dbReference type="eggNOG" id="KOG1305">
    <property type="taxonomic scope" value="Eukaryota"/>
</dbReference>
<keyword evidence="3" id="KW-0813">Transport</keyword>
<evidence type="ECO:0000256" key="7">
    <source>
        <dbReference type="ARBA" id="ARBA00023136"/>
    </source>
</evidence>
<keyword evidence="5" id="KW-0029">Amino-acid transport</keyword>
<feature type="transmembrane region" description="Helical" evidence="11">
    <location>
        <begin position="160"/>
        <end position="181"/>
    </location>
</feature>
<evidence type="ECO:0000256" key="8">
    <source>
        <dbReference type="ARBA" id="ARBA00037101"/>
    </source>
</evidence>
<dbReference type="CTD" id="151258"/>
<evidence type="ECO:0000256" key="1">
    <source>
        <dbReference type="ARBA" id="ARBA00004141"/>
    </source>
</evidence>
<dbReference type="RefSeq" id="XP_016289156.1">
    <property type="nucleotide sequence ID" value="XM_016433670.2"/>
</dbReference>
<reference evidence="13" key="2">
    <citation type="submission" date="2025-08" db="UniProtKB">
        <authorList>
            <consortium name="Ensembl"/>
        </authorList>
    </citation>
    <scope>IDENTIFICATION</scope>
</reference>
<comment type="similarity">
    <text evidence="2">Belongs to the amino acid/polyamine transporter 2 family.</text>
</comment>
<protein>
    <recommendedName>
        <fullName evidence="9">Putative sodium-coupled neutral amino acid transporter 11</fullName>
    </recommendedName>
    <alternativeName>
        <fullName evidence="10">Solute carrier family 38 member 11</fullName>
    </alternativeName>
</protein>
<dbReference type="KEGG" id="mdo:100023054"/>
<dbReference type="RefSeq" id="XP_007494347.1">
    <property type="nucleotide sequence ID" value="XM_007494285.3"/>
</dbReference>
<gene>
    <name evidence="13" type="primary">SLC38A11</name>
</gene>
<evidence type="ECO:0000256" key="9">
    <source>
        <dbReference type="ARBA" id="ARBA00040814"/>
    </source>
</evidence>
<evidence type="ECO:0000256" key="2">
    <source>
        <dbReference type="ARBA" id="ARBA00008066"/>
    </source>
</evidence>
<reference evidence="13" key="3">
    <citation type="submission" date="2025-09" db="UniProtKB">
        <authorList>
            <consortium name="Ensembl"/>
        </authorList>
    </citation>
    <scope>IDENTIFICATION</scope>
</reference>
<keyword evidence="4 11" id="KW-0812">Transmembrane</keyword>
<feature type="transmembrane region" description="Helical" evidence="11">
    <location>
        <begin position="307"/>
        <end position="325"/>
    </location>
</feature>
<accession>F6SKC5</accession>
<dbReference type="OrthoDB" id="28208at2759"/>
<evidence type="ECO:0000259" key="12">
    <source>
        <dbReference type="Pfam" id="PF01490"/>
    </source>
</evidence>
<evidence type="ECO:0000256" key="6">
    <source>
        <dbReference type="ARBA" id="ARBA00022989"/>
    </source>
</evidence>
<feature type="transmembrane region" description="Helical" evidence="11">
    <location>
        <begin position="372"/>
        <end position="396"/>
    </location>
</feature>
<dbReference type="GeneID" id="100023054"/>
<feature type="transmembrane region" description="Helical" evidence="11">
    <location>
        <begin position="346"/>
        <end position="366"/>
    </location>
</feature>
<feature type="transmembrane region" description="Helical" evidence="11">
    <location>
        <begin position="193"/>
        <end position="212"/>
    </location>
</feature>
<comment type="function">
    <text evidence="8">Putative sodium-dependent amino acid/proton antiporter.</text>
</comment>
<dbReference type="InterPro" id="IPR013057">
    <property type="entry name" value="AA_transpt_TM"/>
</dbReference>
<comment type="subcellular location">
    <subcellularLocation>
        <location evidence="1">Membrane</location>
        <topology evidence="1">Multi-pass membrane protein</topology>
    </subcellularLocation>
</comment>
<sequence length="473" mass="52256">MMNMVTSLPMGYQGQRLCSSPKRDFDDKEALVSEHKLKEKGNFRQSSAIFNVVNSITGSGIIGLPYSINQAGLPLGILLLFWVAYVTDFSLILLIKGGVLSGTHSYQALVHKTFGFPGYLLLSLLQFLYPFIAMISYNIITGDTLSKVFQRIPGVDPGNFFIGRHFIIGLSTVAFSLPLSLFRDIAKLGKASLISAVLTAMILIFVIIRAFTLGPYITRTEDAWVFAKPNTVQAVGVMSFAFICHHNSFLIYGSLEEPTVVKWSRVIHISVVISIFISVLFATSGYLTFTGHTQGDLFENYCRNDSLINFGRFCYGITVILTYPIECFVTREVIANVFFGGNLSKISHVIVTTVIITMATLVSLMVDCLGIVLEFNGVLCAAPLIFIIPSACYLKLSEERWIHPDKIMSSVMLLNGVVVMVVGFVMTILYPQDCSHGQEMAYCSFTNASFFNISFSSLDPTIQSSVLNISTFQ</sequence>
<proteinExistence type="inferred from homology"/>
<keyword evidence="14" id="KW-1185">Reference proteome</keyword>
<feature type="transmembrane region" description="Helical" evidence="11">
    <location>
        <begin position="74"/>
        <end position="95"/>
    </location>
</feature>
<dbReference type="Bgee" id="ENSMODG00000006009">
    <property type="expression patterns" value="Expressed in heart and 13 other cell types or tissues"/>
</dbReference>
<dbReference type="GeneTree" id="ENSGT00940000157782"/>